<dbReference type="CDD" id="cd02440">
    <property type="entry name" value="AdoMet_MTases"/>
    <property type="match status" value="1"/>
</dbReference>
<dbReference type="GO" id="GO:0008757">
    <property type="term" value="F:S-adenosylmethionine-dependent methyltransferase activity"/>
    <property type="evidence" value="ECO:0007669"/>
    <property type="project" value="InterPro"/>
</dbReference>
<protein>
    <submittedName>
        <fullName evidence="2">Ubiquinone/menaquinone biosynthesis C-methylase UbiE</fullName>
    </submittedName>
</protein>
<keyword evidence="3" id="KW-1185">Reference proteome</keyword>
<reference evidence="2 3" key="1">
    <citation type="submission" date="2020-08" db="EMBL/GenBank/DDBJ databases">
        <title>Sequencing the genomes of 1000 actinobacteria strains.</title>
        <authorList>
            <person name="Klenk H.-P."/>
        </authorList>
    </citation>
    <scope>NUCLEOTIDE SEQUENCE [LARGE SCALE GENOMIC DNA]</scope>
    <source>
        <strain evidence="2 3">DSM 45913</strain>
    </source>
</reference>
<comment type="caution">
    <text evidence="2">The sequence shown here is derived from an EMBL/GenBank/DDBJ whole genome shotgun (WGS) entry which is preliminary data.</text>
</comment>
<dbReference type="RefSeq" id="WP_185085750.1">
    <property type="nucleotide sequence ID" value="NZ_JACHJB010000002.1"/>
</dbReference>
<dbReference type="Proteomes" id="UP000583800">
    <property type="component" value="Unassembled WGS sequence"/>
</dbReference>
<dbReference type="InterPro" id="IPR013216">
    <property type="entry name" value="Methyltransf_11"/>
</dbReference>
<dbReference type="SUPFAM" id="SSF53335">
    <property type="entry name" value="S-adenosyl-L-methionine-dependent methyltransferases"/>
    <property type="match status" value="1"/>
</dbReference>
<keyword evidence="2" id="KW-0830">Ubiquinone</keyword>
<dbReference type="PANTHER" id="PTHR45036">
    <property type="entry name" value="METHYLTRANSFERASE LIKE 7B"/>
    <property type="match status" value="1"/>
</dbReference>
<dbReference type="GO" id="GO:0032259">
    <property type="term" value="P:methylation"/>
    <property type="evidence" value="ECO:0007669"/>
    <property type="project" value="UniProtKB-KW"/>
</dbReference>
<evidence type="ECO:0000313" key="2">
    <source>
        <dbReference type="EMBL" id="MBB6347888.1"/>
    </source>
</evidence>
<evidence type="ECO:0000313" key="3">
    <source>
        <dbReference type="Proteomes" id="UP000583800"/>
    </source>
</evidence>
<name>A0A7X0C498_9ACTN</name>
<organism evidence="2 3">
    <name type="scientific">Nonomuraea muscovyensis</name>
    <dbReference type="NCBI Taxonomy" id="1124761"/>
    <lineage>
        <taxon>Bacteria</taxon>
        <taxon>Bacillati</taxon>
        <taxon>Actinomycetota</taxon>
        <taxon>Actinomycetes</taxon>
        <taxon>Streptosporangiales</taxon>
        <taxon>Streptosporangiaceae</taxon>
        <taxon>Nonomuraea</taxon>
    </lineage>
</organism>
<accession>A0A7X0C498</accession>
<gene>
    <name evidence="2" type="ORF">FHU36_004433</name>
</gene>
<keyword evidence="2" id="KW-0489">Methyltransferase</keyword>
<dbReference type="InterPro" id="IPR052356">
    <property type="entry name" value="Thiol_S-MT"/>
</dbReference>
<proteinExistence type="predicted"/>
<dbReference type="EMBL" id="JACHJB010000002">
    <property type="protein sequence ID" value="MBB6347888.1"/>
    <property type="molecule type" value="Genomic_DNA"/>
</dbReference>
<dbReference type="Pfam" id="PF08241">
    <property type="entry name" value="Methyltransf_11"/>
    <property type="match status" value="1"/>
</dbReference>
<sequence length="220" mass="23526">MSGRANSRTDQQASLPRPIFARLYPRMSRAMNDGGMTEQRQALVTGLSGQVIEVGAGDGTTFAHYPPEVSRVVAVEPEPRLRALAEAAAAHAPVPIEVTAGVAEHLPAVGQSVDAVVFAMVLCSIPDQASALGEAGRVLKPGGQVRFLEHVRADSSGLVRVQRLLDATVWPRLLGGCRTGRDTVAAIERAGFDVVEIERFLFPQALTPFSFHVRGTARRP</sequence>
<dbReference type="Gene3D" id="3.40.50.150">
    <property type="entry name" value="Vaccinia Virus protein VP39"/>
    <property type="match status" value="1"/>
</dbReference>
<keyword evidence="2" id="KW-0808">Transferase</keyword>
<dbReference type="InterPro" id="IPR029063">
    <property type="entry name" value="SAM-dependent_MTases_sf"/>
</dbReference>
<dbReference type="AlphaFoldDB" id="A0A7X0C498"/>
<evidence type="ECO:0000259" key="1">
    <source>
        <dbReference type="Pfam" id="PF08241"/>
    </source>
</evidence>
<feature type="domain" description="Methyltransferase type 11" evidence="1">
    <location>
        <begin position="53"/>
        <end position="145"/>
    </location>
</feature>
<dbReference type="PANTHER" id="PTHR45036:SF1">
    <property type="entry name" value="METHYLTRANSFERASE LIKE 7A"/>
    <property type="match status" value="1"/>
</dbReference>